<dbReference type="Gene3D" id="1.20.930.60">
    <property type="match status" value="1"/>
</dbReference>
<evidence type="ECO:0000256" key="5">
    <source>
        <dbReference type="ARBA" id="ARBA00023211"/>
    </source>
</evidence>
<dbReference type="InterPro" id="IPR039763">
    <property type="entry name" value="ARMT1"/>
</dbReference>
<dbReference type="SUPFAM" id="SSF111321">
    <property type="entry name" value="AF1104-like"/>
    <property type="match status" value="1"/>
</dbReference>
<comment type="function">
    <text evidence="7 8">Metal-dependent phosphatase that shows phosphatase activity against several substrates, including fructose-1-phosphate and fructose-6-phosphate. Its preference for fructose-1-phosphate, a strong glycating agent that causes DNA damage rather than a canonical yeast metabolite, suggests a damage-control function in hexose phosphate metabolism.</text>
</comment>
<evidence type="ECO:0000256" key="4">
    <source>
        <dbReference type="ARBA" id="ARBA00022801"/>
    </source>
</evidence>
<dbReference type="PANTHER" id="PTHR12260:SF4">
    <property type="entry name" value="SUGAR PHOSPHATE PHOSPHATASE"/>
    <property type="match status" value="1"/>
</dbReference>
<comment type="catalytic activity">
    <reaction evidence="1 8">
        <text>beta-D-fructose 1-phosphate + H2O = D-fructose + phosphate</text>
        <dbReference type="Rhea" id="RHEA:35603"/>
        <dbReference type="ChEBI" id="CHEBI:15377"/>
        <dbReference type="ChEBI" id="CHEBI:37721"/>
        <dbReference type="ChEBI" id="CHEBI:43474"/>
        <dbReference type="ChEBI" id="CHEBI:138881"/>
    </reaction>
</comment>
<comment type="similarity">
    <text evidence="2 8">Belongs to the damage-control phosphatase family. Sugar phosphate phosphatase III subfamily.</text>
</comment>
<feature type="domain" description="Damage-control phosphatase ARMT1-like metal-binding" evidence="9">
    <location>
        <begin position="29"/>
        <end position="423"/>
    </location>
</feature>
<evidence type="ECO:0000256" key="6">
    <source>
        <dbReference type="ARBA" id="ARBA00048809"/>
    </source>
</evidence>
<dbReference type="AlphaFoldDB" id="A0A077WT05"/>
<evidence type="ECO:0000256" key="7">
    <source>
        <dbReference type="ARBA" id="ARBA00054243"/>
    </source>
</evidence>
<dbReference type="InterPro" id="IPR036075">
    <property type="entry name" value="ARMT-1-like_metal-bd_sf"/>
</dbReference>
<dbReference type="FunFam" id="3.40.50.10880:FF:000005">
    <property type="entry name" value="DUF89-domain-containing protein"/>
    <property type="match status" value="1"/>
</dbReference>
<comment type="domain">
    <text evidence="8">Subfamily III proteins have a conserved RTxK motif about 40-50 residues from the C-terminus; the threonine may be replaced by serine or cysteine.</text>
</comment>
<name>A0A077WT05_9FUNG</name>
<dbReference type="GO" id="GO:0097023">
    <property type="term" value="F:fructose 6-phosphate aldolase activity"/>
    <property type="evidence" value="ECO:0007669"/>
    <property type="project" value="RHEA"/>
</dbReference>
<organism evidence="10">
    <name type="scientific">Lichtheimia ramosa</name>
    <dbReference type="NCBI Taxonomy" id="688394"/>
    <lineage>
        <taxon>Eukaryota</taxon>
        <taxon>Fungi</taxon>
        <taxon>Fungi incertae sedis</taxon>
        <taxon>Mucoromycota</taxon>
        <taxon>Mucoromycotina</taxon>
        <taxon>Mucoromycetes</taxon>
        <taxon>Mucorales</taxon>
        <taxon>Lichtheimiaceae</taxon>
        <taxon>Lichtheimia</taxon>
    </lineage>
</organism>
<dbReference type="GO" id="GO:0046872">
    <property type="term" value="F:metal ion binding"/>
    <property type="evidence" value="ECO:0007669"/>
    <property type="project" value="UniProtKB-UniRule"/>
</dbReference>
<dbReference type="Gene3D" id="3.40.50.10880">
    <property type="entry name" value="Uncharacterised protein PF01937, DUF89, domain 3"/>
    <property type="match status" value="1"/>
</dbReference>
<dbReference type="GO" id="GO:0005634">
    <property type="term" value="C:nucleus"/>
    <property type="evidence" value="ECO:0007669"/>
    <property type="project" value="TreeGrafter"/>
</dbReference>
<evidence type="ECO:0000256" key="8">
    <source>
        <dbReference type="RuleBase" id="RU367030"/>
    </source>
</evidence>
<dbReference type="PANTHER" id="PTHR12260">
    <property type="entry name" value="DAMAGE-CONTROL PHOSPHATASE ARMT1"/>
    <property type="match status" value="1"/>
</dbReference>
<evidence type="ECO:0000259" key="9">
    <source>
        <dbReference type="Pfam" id="PF01937"/>
    </source>
</evidence>
<evidence type="ECO:0000256" key="3">
    <source>
        <dbReference type="ARBA" id="ARBA00022723"/>
    </source>
</evidence>
<dbReference type="GO" id="GO:0103026">
    <property type="term" value="F:fructose-1-phosphatase activity"/>
    <property type="evidence" value="ECO:0007669"/>
    <property type="project" value="RHEA"/>
</dbReference>
<accession>A0A077WT05</accession>
<dbReference type="OrthoDB" id="541375at2759"/>
<gene>
    <name evidence="10" type="ORF">LRAMOSA11207</name>
</gene>
<evidence type="ECO:0000256" key="2">
    <source>
        <dbReference type="ARBA" id="ARBA00009519"/>
    </source>
</evidence>
<comment type="cofactor">
    <cofactor evidence="8">
        <name>Mn(2+)</name>
        <dbReference type="ChEBI" id="CHEBI:29035"/>
    </cofactor>
    <cofactor evidence="8">
        <name>Ni(2+)</name>
        <dbReference type="ChEBI" id="CHEBI:49786"/>
    </cofactor>
</comment>
<keyword evidence="5 8" id="KW-0464">Manganese</keyword>
<reference evidence="10" key="1">
    <citation type="journal article" date="2014" name="Genome Announc.">
        <title>De novo whole-genome sequence and genome annotation of Lichtheimia ramosa.</title>
        <authorList>
            <person name="Linde J."/>
            <person name="Schwartze V."/>
            <person name="Binder U."/>
            <person name="Lass-Florl C."/>
            <person name="Voigt K."/>
            <person name="Horn F."/>
        </authorList>
    </citation>
    <scope>NUCLEOTIDE SEQUENCE</scope>
    <source>
        <strain evidence="10">JMRC FSU:6197</strain>
    </source>
</reference>
<sequence>MVSSAPNNPPFPAYRATDKGSFAWDSTVRRWPNIIDNAFNDFKSAIEKNDNADARREGKEILESITALKNEIAGDKPLRLLLDKDTDVDDWNRHISSYFAGATWFTGTWLFNECYLYRRLREIYIMSHFWKAYDPFGEQKLATFRGSHASVFDLARKMPEMIQPMSEERQELVYQELLQVCLWGNATDLSLLTNMTEEDIKRLQAVEKEKLAEQKKHILVDNIDEIWEKVKSLKNGRVDFVLDNSGFEVFVDLILADWLIQSGKASKIVFNCKTIPWFVSDVIPQDIPILLDACLDRTFFPGHDKRSSEDFEALETMVNRWKEYIQDGRLVVRAHQFWCTGLSYWLLKTEAPDLFEDLKQSDLVIFKGDLNFRKLVYDCDWPVTTPFRTAIGVHMAEEFTNVVSLRTNKADTIVGLKEGVKEEIEKHATPLEWRCSGKYAVVQYNRCPN</sequence>
<dbReference type="EMBL" id="LK023340">
    <property type="protein sequence ID" value="CDS10721.1"/>
    <property type="molecule type" value="Genomic_DNA"/>
</dbReference>
<dbReference type="InterPro" id="IPR002791">
    <property type="entry name" value="ARMT1-like_metal-bd"/>
</dbReference>
<dbReference type="Pfam" id="PF01937">
    <property type="entry name" value="ARMT1-like_dom"/>
    <property type="match status" value="1"/>
</dbReference>
<dbReference type="GO" id="GO:0006974">
    <property type="term" value="P:DNA damage response"/>
    <property type="evidence" value="ECO:0007669"/>
    <property type="project" value="TreeGrafter"/>
</dbReference>
<proteinExistence type="inferred from homology"/>
<evidence type="ECO:0000313" key="10">
    <source>
        <dbReference type="EMBL" id="CDS10721.1"/>
    </source>
</evidence>
<protein>
    <recommendedName>
        <fullName evidence="8">Sugar phosphate phosphatase</fullName>
        <ecNumber evidence="8">3.1.3.-</ecNumber>
    </recommendedName>
</protein>
<keyword evidence="4 8" id="KW-0378">Hydrolase</keyword>
<keyword evidence="3 8" id="KW-0479">Metal-binding</keyword>
<dbReference type="EC" id="3.1.3.-" evidence="8"/>
<dbReference type="GO" id="GO:0004427">
    <property type="term" value="F:inorganic diphosphate phosphatase activity"/>
    <property type="evidence" value="ECO:0007669"/>
    <property type="project" value="UniProtKB-ARBA"/>
</dbReference>
<comment type="catalytic activity">
    <reaction evidence="6 8">
        <text>beta-D-fructose 6-phosphate = dihydroxyacetone + D-glyceraldehyde 3-phosphate</text>
        <dbReference type="Rhea" id="RHEA:28002"/>
        <dbReference type="ChEBI" id="CHEBI:16016"/>
        <dbReference type="ChEBI" id="CHEBI:57634"/>
        <dbReference type="ChEBI" id="CHEBI:59776"/>
    </reaction>
</comment>
<dbReference type="GO" id="GO:0030643">
    <property type="term" value="P:intracellular phosphate ion homeostasis"/>
    <property type="evidence" value="ECO:0007669"/>
    <property type="project" value="UniProtKB-ARBA"/>
</dbReference>
<evidence type="ECO:0000256" key="1">
    <source>
        <dbReference type="ARBA" id="ARBA00001326"/>
    </source>
</evidence>